<dbReference type="InterPro" id="IPR019673">
    <property type="entry name" value="Spore_germination_GerPC"/>
</dbReference>
<protein>
    <submittedName>
        <fullName evidence="2">Spore germination protein GerPC</fullName>
    </submittedName>
</protein>
<evidence type="ECO:0000256" key="1">
    <source>
        <dbReference type="SAM" id="Coils"/>
    </source>
</evidence>
<evidence type="ECO:0000313" key="3">
    <source>
        <dbReference type="Proteomes" id="UP001221597"/>
    </source>
</evidence>
<keyword evidence="3" id="KW-1185">Reference proteome</keyword>
<dbReference type="EMBL" id="CP121671">
    <property type="protein sequence ID" value="WFT76128.1"/>
    <property type="molecule type" value="Genomic_DNA"/>
</dbReference>
<dbReference type="RefSeq" id="WP_283078085.1">
    <property type="nucleotide sequence ID" value="NZ_CP121671.1"/>
</dbReference>
<keyword evidence="1" id="KW-0175">Coiled coil</keyword>
<organism evidence="2 3">
    <name type="scientific">Halobacillus naozhouensis</name>
    <dbReference type="NCBI Taxonomy" id="554880"/>
    <lineage>
        <taxon>Bacteria</taxon>
        <taxon>Bacillati</taxon>
        <taxon>Bacillota</taxon>
        <taxon>Bacilli</taxon>
        <taxon>Bacillales</taxon>
        <taxon>Bacillaceae</taxon>
        <taxon>Halobacillus</taxon>
    </lineage>
</organism>
<name>A0ABY8J0U4_9BACI</name>
<accession>A0ABY8J0U4</accession>
<dbReference type="Proteomes" id="UP001221597">
    <property type="component" value="Chromosome"/>
</dbReference>
<gene>
    <name evidence="2" type="primary">gerPC</name>
    <name evidence="2" type="ORF">P9989_07130</name>
</gene>
<sequence length="180" mass="21291">MNNNYYQSWNHWFSQIMKQIQDQQQTIDRLTQQIEHLQTQQHPKTVIEKIEYHFDQLKIETLEGTLQIGLTPNGTEGDILEDLYTPESQPQEAAPYLDELMNDAVPQYIDNYVRENGLQLSEKHREHMIADINKQLPERFTFHQNQNPDLDPTAIVQKLHQEVRHSVAQYFTSKKGEDFV</sequence>
<dbReference type="Pfam" id="PF10737">
    <property type="entry name" value="GerPC"/>
    <property type="match status" value="1"/>
</dbReference>
<reference evidence="2 3" key="1">
    <citation type="submission" date="2023-04" db="EMBL/GenBank/DDBJ databases">
        <title>Genome sequence of Halobacillus naozhouensis KACC 21980.</title>
        <authorList>
            <person name="Kim S."/>
            <person name="Heo J."/>
            <person name="Kwon S.-W."/>
        </authorList>
    </citation>
    <scope>NUCLEOTIDE SEQUENCE [LARGE SCALE GENOMIC DNA]</scope>
    <source>
        <strain evidence="2 3">KCTC 13234</strain>
    </source>
</reference>
<evidence type="ECO:0000313" key="2">
    <source>
        <dbReference type="EMBL" id="WFT76128.1"/>
    </source>
</evidence>
<proteinExistence type="predicted"/>
<feature type="coiled-coil region" evidence="1">
    <location>
        <begin position="13"/>
        <end position="40"/>
    </location>
</feature>